<feature type="signal peptide" evidence="2">
    <location>
        <begin position="1"/>
        <end position="18"/>
    </location>
</feature>
<reference evidence="3 4" key="1">
    <citation type="submission" date="2017-10" db="EMBL/GenBank/DDBJ databases">
        <title>Novel microbial diversity and functional potential in the marine mammal oral microbiome.</title>
        <authorList>
            <person name="Dudek N.K."/>
            <person name="Sun C.L."/>
            <person name="Burstein D."/>
            <person name="Kantor R.S."/>
            <person name="Aliaga Goltsman D.S."/>
            <person name="Bik E.M."/>
            <person name="Thomas B.C."/>
            <person name="Banfield J.F."/>
            <person name="Relman D.A."/>
        </authorList>
    </citation>
    <scope>NUCLEOTIDE SEQUENCE [LARGE SCALE GENOMIC DNA]</scope>
    <source>
        <strain evidence="3">DOLJORAL78_61_10</strain>
    </source>
</reference>
<dbReference type="PROSITE" id="PS51257">
    <property type="entry name" value="PROKAR_LIPOPROTEIN"/>
    <property type="match status" value="1"/>
</dbReference>
<evidence type="ECO:0008006" key="5">
    <source>
        <dbReference type="Google" id="ProtNLM"/>
    </source>
</evidence>
<dbReference type="AlphaFoldDB" id="A0A2G6KFL9"/>
<feature type="region of interest" description="Disordered" evidence="1">
    <location>
        <begin position="21"/>
        <end position="65"/>
    </location>
</feature>
<evidence type="ECO:0000256" key="1">
    <source>
        <dbReference type="SAM" id="MobiDB-lite"/>
    </source>
</evidence>
<dbReference type="Proteomes" id="UP000230914">
    <property type="component" value="Unassembled WGS sequence"/>
</dbReference>
<sequence length="320" mass="32484">MKPLVILASLTVAFTACGGDDGVTTGAQANDGDATESMSGDVTDGADSGEAATEDMGGSGDQAGGEVTWAQPVAVLDLGADSPTFVPAPNGAQFAVTTGTIGQPYTLRIIERDGTVSAEFETQGSVMAWSDAGIATGTLNNTVAVYSPDGTQLNEFADACTWGMVASGPYLVGIAGTEQCSTNLETGETVKAEVDVPLQGVFYGSLPGEPVIWLDRLGDSAFGFDPATLAPVEVDARSIVPEEYGELKALSLDRSSVVAVAPDARDAGVLYQHLMRNGSPVGNVLATNAVISADGTTALGNFYPDGDQGAGTQLGIFSLG</sequence>
<evidence type="ECO:0000256" key="2">
    <source>
        <dbReference type="SAM" id="SignalP"/>
    </source>
</evidence>
<gene>
    <name evidence="3" type="ORF">CSA55_00960</name>
</gene>
<accession>A0A2G6KFL9</accession>
<evidence type="ECO:0000313" key="4">
    <source>
        <dbReference type="Proteomes" id="UP000230914"/>
    </source>
</evidence>
<keyword evidence="2" id="KW-0732">Signal</keyword>
<comment type="caution">
    <text evidence="3">The sequence shown here is derived from an EMBL/GenBank/DDBJ whole genome shotgun (WGS) entry which is preliminary data.</text>
</comment>
<name>A0A2G6KFL9_9ACTN</name>
<dbReference type="EMBL" id="PDSL01000019">
    <property type="protein sequence ID" value="PIE34467.1"/>
    <property type="molecule type" value="Genomic_DNA"/>
</dbReference>
<protein>
    <recommendedName>
        <fullName evidence="5">Phytase-like domain-containing protein</fullName>
    </recommendedName>
</protein>
<proteinExistence type="predicted"/>
<organism evidence="3 4">
    <name type="scientific">Ilumatobacter coccineus</name>
    <dbReference type="NCBI Taxonomy" id="467094"/>
    <lineage>
        <taxon>Bacteria</taxon>
        <taxon>Bacillati</taxon>
        <taxon>Actinomycetota</taxon>
        <taxon>Acidimicrobiia</taxon>
        <taxon>Acidimicrobiales</taxon>
        <taxon>Ilumatobacteraceae</taxon>
        <taxon>Ilumatobacter</taxon>
    </lineage>
</organism>
<evidence type="ECO:0000313" key="3">
    <source>
        <dbReference type="EMBL" id="PIE34467.1"/>
    </source>
</evidence>
<feature type="chain" id="PRO_5039538117" description="Phytase-like domain-containing protein" evidence="2">
    <location>
        <begin position="19"/>
        <end position="320"/>
    </location>
</feature>